<sequence length="405" mass="45958">MSSHSHEEKVPEQTPTLPNRILLVGPPIIAHDFVFPMLNLPQQPNVIEVQAKFYSFLRRAHSKTIYRAHVKSNTSPESWTYDEKQSIKAAFQHDFDKLDNHAVKAEASGKTLVAHTVSTWLVNPAAQFRKPYVANPESQRALEAFFRVDVPREYAHRHPVPEHPFWLVNPASLLENRPARVGSAIRSGQLDAYRINPSEGGGGGGGSASQRGFFSFSPFNETVIADQYLRTWRMVLVIQHPVFSFYEVARTRIVQLALQKATINAWELQNILGAETTFRWTRMLYDFCVSQSTSGMAAPLIVDIGDVVRSPEEMLARLCRELGLDYGVAKPRVCDAHLETDRTLHPSRLAVYDLIREGKIGLDDLIAGESQRWVRDFGPRPARITETLVREGMSDYEYLYARRMQ</sequence>
<evidence type="ECO:0000313" key="1">
    <source>
        <dbReference type="EMBL" id="KAL2863973.1"/>
    </source>
</evidence>
<gene>
    <name evidence="1" type="ORF">BJX67DRAFT_384154</name>
</gene>
<reference evidence="1 2" key="1">
    <citation type="submission" date="2024-07" db="EMBL/GenBank/DDBJ databases">
        <title>Section-level genome sequencing and comparative genomics of Aspergillus sections Usti and Cavernicolus.</title>
        <authorList>
            <consortium name="Lawrence Berkeley National Laboratory"/>
            <person name="Nybo J.L."/>
            <person name="Vesth T.C."/>
            <person name="Theobald S."/>
            <person name="Frisvad J.C."/>
            <person name="Larsen T.O."/>
            <person name="Kjaerboelling I."/>
            <person name="Rothschild-Mancinelli K."/>
            <person name="Lyhne E.K."/>
            <person name="Kogle M.E."/>
            <person name="Barry K."/>
            <person name="Clum A."/>
            <person name="Na H."/>
            <person name="Ledsgaard L."/>
            <person name="Lin J."/>
            <person name="Lipzen A."/>
            <person name="Kuo A."/>
            <person name="Riley R."/>
            <person name="Mondo S."/>
            <person name="Labutti K."/>
            <person name="Haridas S."/>
            <person name="Pangalinan J."/>
            <person name="Salamov A.A."/>
            <person name="Simmons B.A."/>
            <person name="Magnuson J.K."/>
            <person name="Chen J."/>
            <person name="Drula E."/>
            <person name="Henrissat B."/>
            <person name="Wiebenga A."/>
            <person name="Lubbers R.J."/>
            <person name="Gomes A.C."/>
            <person name="Macurrencykelacurrency M.R."/>
            <person name="Stajich J."/>
            <person name="Grigoriev I.V."/>
            <person name="Mortensen U.H."/>
            <person name="De Vries R.P."/>
            <person name="Baker S.E."/>
            <person name="Andersen M.R."/>
        </authorList>
    </citation>
    <scope>NUCLEOTIDE SEQUENCE [LARGE SCALE GENOMIC DNA]</scope>
    <source>
        <strain evidence="1 2">CBS 449.75</strain>
    </source>
</reference>
<protein>
    <submittedName>
        <fullName evidence="1">Uncharacterized protein</fullName>
    </submittedName>
</protein>
<organism evidence="1 2">
    <name type="scientific">Aspergillus lucknowensis</name>
    <dbReference type="NCBI Taxonomy" id="176173"/>
    <lineage>
        <taxon>Eukaryota</taxon>
        <taxon>Fungi</taxon>
        <taxon>Dikarya</taxon>
        <taxon>Ascomycota</taxon>
        <taxon>Pezizomycotina</taxon>
        <taxon>Eurotiomycetes</taxon>
        <taxon>Eurotiomycetidae</taxon>
        <taxon>Eurotiales</taxon>
        <taxon>Aspergillaceae</taxon>
        <taxon>Aspergillus</taxon>
        <taxon>Aspergillus subgen. Nidulantes</taxon>
    </lineage>
</organism>
<accession>A0ABR4LHE4</accession>
<dbReference type="RefSeq" id="XP_070882952.1">
    <property type="nucleotide sequence ID" value="XM_071033610.1"/>
</dbReference>
<proteinExistence type="predicted"/>
<keyword evidence="2" id="KW-1185">Reference proteome</keyword>
<name>A0ABR4LHE4_9EURO</name>
<dbReference type="GeneID" id="98148682"/>
<comment type="caution">
    <text evidence="1">The sequence shown here is derived from an EMBL/GenBank/DDBJ whole genome shotgun (WGS) entry which is preliminary data.</text>
</comment>
<dbReference type="Proteomes" id="UP001610432">
    <property type="component" value="Unassembled WGS sequence"/>
</dbReference>
<dbReference type="EMBL" id="JBFXLQ010000045">
    <property type="protein sequence ID" value="KAL2863973.1"/>
    <property type="molecule type" value="Genomic_DNA"/>
</dbReference>
<evidence type="ECO:0000313" key="2">
    <source>
        <dbReference type="Proteomes" id="UP001610432"/>
    </source>
</evidence>